<feature type="binding site" evidence="4">
    <location>
        <position position="65"/>
    </location>
    <ligand>
        <name>substrate</name>
    </ligand>
</feature>
<comment type="similarity">
    <text evidence="1 5">Belongs to the 5-formyltetrahydrofolate cyclo-ligase family.</text>
</comment>
<evidence type="ECO:0000256" key="3">
    <source>
        <dbReference type="ARBA" id="ARBA00022840"/>
    </source>
</evidence>
<comment type="cofactor">
    <cofactor evidence="5">
        <name>Mg(2+)</name>
        <dbReference type="ChEBI" id="CHEBI:18420"/>
    </cofactor>
</comment>
<dbReference type="InterPro" id="IPR002698">
    <property type="entry name" value="FTHF_cligase"/>
</dbReference>
<dbReference type="GO" id="GO:0030272">
    <property type="term" value="F:5-formyltetrahydrofolate cyclo-ligase activity"/>
    <property type="evidence" value="ECO:0007669"/>
    <property type="project" value="UniProtKB-EC"/>
</dbReference>
<dbReference type="GO" id="GO:0035999">
    <property type="term" value="P:tetrahydrofolate interconversion"/>
    <property type="evidence" value="ECO:0007669"/>
    <property type="project" value="TreeGrafter"/>
</dbReference>
<dbReference type="GO" id="GO:0005524">
    <property type="term" value="F:ATP binding"/>
    <property type="evidence" value="ECO:0007669"/>
    <property type="project" value="UniProtKB-KW"/>
</dbReference>
<keyword evidence="6" id="KW-0436">Ligase</keyword>
<feature type="binding site" evidence="4">
    <location>
        <position position="70"/>
    </location>
    <ligand>
        <name>substrate</name>
    </ligand>
</feature>
<dbReference type="EC" id="6.3.3.2" evidence="5"/>
<dbReference type="EMBL" id="VFPS01000002">
    <property type="protein sequence ID" value="TQM98536.1"/>
    <property type="molecule type" value="Genomic_DNA"/>
</dbReference>
<gene>
    <name evidence="6" type="ORF">FHX68_1226</name>
</gene>
<dbReference type="PANTHER" id="PTHR23407:SF1">
    <property type="entry name" value="5-FORMYLTETRAHYDROFOLATE CYCLO-LIGASE"/>
    <property type="match status" value="1"/>
</dbReference>
<accession>A0A4Y3UNY8</accession>
<dbReference type="Pfam" id="PF01812">
    <property type="entry name" value="5-FTHF_cyc-lig"/>
    <property type="match status" value="1"/>
</dbReference>
<dbReference type="SUPFAM" id="SSF100950">
    <property type="entry name" value="NagB/RpiA/CoA transferase-like"/>
    <property type="match status" value="1"/>
</dbReference>
<reference evidence="6 7" key="1">
    <citation type="submission" date="2019-06" db="EMBL/GenBank/DDBJ databases">
        <title>Sequencing the genomes of 1000 actinobacteria strains.</title>
        <authorList>
            <person name="Klenk H.-P."/>
        </authorList>
    </citation>
    <scope>NUCLEOTIDE SEQUENCE [LARGE SCALE GENOMIC DNA]</scope>
    <source>
        <strain evidence="6 7">DSM 20427</strain>
    </source>
</reference>
<dbReference type="AlphaFoldDB" id="A0A4Y3UNY8"/>
<evidence type="ECO:0000256" key="1">
    <source>
        <dbReference type="ARBA" id="ARBA00010638"/>
    </source>
</evidence>
<sequence>MTNGDTYNRTMPDAIDDAKRALRADLRERRQQHSDAVRAAAAEGVKVQLDALVASLGARSVSCFLSTPTEPGTHDFIMDAMARGIRVLLPITRVDGLLDWAVADPTGDIAEGLFGVPEPVGEVLSPSAVNDVDLLIIPAAAVDRTGMRLGWGRGYFDKTIGSMERCPPVYAVIFDSELIDEVPRDLHDQPVTGVVTPTQTITLAPARR</sequence>
<comment type="catalytic activity">
    <reaction evidence="5">
        <text>(6S)-5-formyl-5,6,7,8-tetrahydrofolate + ATP = (6R)-5,10-methenyltetrahydrofolate + ADP + phosphate</text>
        <dbReference type="Rhea" id="RHEA:10488"/>
        <dbReference type="ChEBI" id="CHEBI:30616"/>
        <dbReference type="ChEBI" id="CHEBI:43474"/>
        <dbReference type="ChEBI" id="CHEBI:57455"/>
        <dbReference type="ChEBI" id="CHEBI:57457"/>
        <dbReference type="ChEBI" id="CHEBI:456216"/>
        <dbReference type="EC" id="6.3.3.2"/>
    </reaction>
</comment>
<dbReference type="PANTHER" id="PTHR23407">
    <property type="entry name" value="ATPASE INHIBITOR/5-FORMYLTETRAHYDROFOLATE CYCLO-LIGASE"/>
    <property type="match status" value="1"/>
</dbReference>
<evidence type="ECO:0000256" key="2">
    <source>
        <dbReference type="ARBA" id="ARBA00022741"/>
    </source>
</evidence>
<dbReference type="PIRSF" id="PIRSF006806">
    <property type="entry name" value="FTHF_cligase"/>
    <property type="match status" value="1"/>
</dbReference>
<evidence type="ECO:0000313" key="7">
    <source>
        <dbReference type="Proteomes" id="UP000319804"/>
    </source>
</evidence>
<keyword evidence="2 4" id="KW-0547">Nucleotide-binding</keyword>
<dbReference type="GO" id="GO:0009396">
    <property type="term" value="P:folic acid-containing compound biosynthetic process"/>
    <property type="evidence" value="ECO:0007669"/>
    <property type="project" value="TreeGrafter"/>
</dbReference>
<proteinExistence type="inferred from homology"/>
<keyword evidence="3 4" id="KW-0067">ATP-binding</keyword>
<dbReference type="Proteomes" id="UP000319804">
    <property type="component" value="Unassembled WGS sequence"/>
</dbReference>
<evidence type="ECO:0000256" key="5">
    <source>
        <dbReference type="RuleBase" id="RU361279"/>
    </source>
</evidence>
<comment type="caution">
    <text evidence="6">The sequence shown here is derived from an EMBL/GenBank/DDBJ whole genome shotgun (WGS) entry which is preliminary data.</text>
</comment>
<dbReference type="NCBIfam" id="TIGR02727">
    <property type="entry name" value="MTHFS_bact"/>
    <property type="match status" value="1"/>
</dbReference>
<organism evidence="6 7">
    <name type="scientific">Microbacterium lacticum</name>
    <dbReference type="NCBI Taxonomy" id="33885"/>
    <lineage>
        <taxon>Bacteria</taxon>
        <taxon>Bacillati</taxon>
        <taxon>Actinomycetota</taxon>
        <taxon>Actinomycetes</taxon>
        <taxon>Micrococcales</taxon>
        <taxon>Microbacteriaceae</taxon>
        <taxon>Microbacterium</taxon>
    </lineage>
</organism>
<evidence type="ECO:0000256" key="4">
    <source>
        <dbReference type="PIRSR" id="PIRSR006806-1"/>
    </source>
</evidence>
<feature type="binding site" evidence="4">
    <location>
        <begin position="19"/>
        <end position="23"/>
    </location>
    <ligand>
        <name>ATP</name>
        <dbReference type="ChEBI" id="CHEBI:30616"/>
    </ligand>
</feature>
<keyword evidence="5" id="KW-0460">Magnesium</keyword>
<keyword evidence="5" id="KW-0479">Metal-binding</keyword>
<dbReference type="InterPro" id="IPR024185">
    <property type="entry name" value="FTHF_cligase-like_sf"/>
</dbReference>
<dbReference type="InterPro" id="IPR037171">
    <property type="entry name" value="NagB/RpiA_transferase-like"/>
</dbReference>
<dbReference type="GO" id="GO:0046872">
    <property type="term" value="F:metal ion binding"/>
    <property type="evidence" value="ECO:0007669"/>
    <property type="project" value="UniProtKB-KW"/>
</dbReference>
<protein>
    <recommendedName>
        <fullName evidence="5">5-formyltetrahydrofolate cyclo-ligase</fullName>
        <ecNumber evidence="5">6.3.3.2</ecNumber>
    </recommendedName>
</protein>
<keyword evidence="7" id="KW-1185">Reference proteome</keyword>
<evidence type="ECO:0000313" key="6">
    <source>
        <dbReference type="EMBL" id="TQM98536.1"/>
    </source>
</evidence>
<name>A0A4Y3UNY8_9MICO</name>
<dbReference type="Gene3D" id="3.40.50.10420">
    <property type="entry name" value="NagB/RpiA/CoA transferase-like"/>
    <property type="match status" value="1"/>
</dbReference>